<evidence type="ECO:0000256" key="2">
    <source>
        <dbReference type="ARBA" id="ARBA00023125"/>
    </source>
</evidence>
<dbReference type="EMBL" id="MPJW01000254">
    <property type="protein sequence ID" value="OLU36830.1"/>
    <property type="molecule type" value="Genomic_DNA"/>
</dbReference>
<dbReference type="InterPro" id="IPR036388">
    <property type="entry name" value="WH-like_DNA-bd_sf"/>
</dbReference>
<keyword evidence="2" id="KW-0238">DNA-binding</keyword>
<dbReference type="GO" id="GO:0003700">
    <property type="term" value="F:DNA-binding transcription factor activity"/>
    <property type="evidence" value="ECO:0007669"/>
    <property type="project" value="InterPro"/>
</dbReference>
<accession>A0A1U7ND66</accession>
<evidence type="ECO:0000256" key="1">
    <source>
        <dbReference type="ARBA" id="ARBA00023015"/>
    </source>
</evidence>
<dbReference type="AlphaFoldDB" id="A0A1U7ND66"/>
<dbReference type="Pfam" id="PF00392">
    <property type="entry name" value="GntR"/>
    <property type="match status" value="1"/>
</dbReference>
<gene>
    <name evidence="5" type="ORF">BO222_11625</name>
</gene>
<keyword evidence="1" id="KW-0805">Transcription regulation</keyword>
<dbReference type="PROSITE" id="PS50949">
    <property type="entry name" value="HTH_GNTR"/>
    <property type="match status" value="1"/>
</dbReference>
<dbReference type="InterPro" id="IPR000524">
    <property type="entry name" value="Tscrpt_reg_HTH_GntR"/>
</dbReference>
<evidence type="ECO:0000313" key="6">
    <source>
        <dbReference type="Proteomes" id="UP000186341"/>
    </source>
</evidence>
<dbReference type="GeneID" id="82203784"/>
<dbReference type="Proteomes" id="UP000186341">
    <property type="component" value="Unassembled WGS sequence"/>
</dbReference>
<dbReference type="GO" id="GO:0003677">
    <property type="term" value="F:DNA binding"/>
    <property type="evidence" value="ECO:0007669"/>
    <property type="project" value="UniProtKB-KW"/>
</dbReference>
<comment type="caution">
    <text evidence="5">The sequence shown here is derived from an EMBL/GenBank/DDBJ whole genome shotgun (WGS) entry which is preliminary data.</text>
</comment>
<name>A0A1U7ND66_9FIRM</name>
<dbReference type="InterPro" id="IPR036390">
    <property type="entry name" value="WH_DNA-bd_sf"/>
</dbReference>
<dbReference type="SMART" id="SM00345">
    <property type="entry name" value="HTH_GNTR"/>
    <property type="match status" value="1"/>
</dbReference>
<evidence type="ECO:0000256" key="3">
    <source>
        <dbReference type="ARBA" id="ARBA00023163"/>
    </source>
</evidence>
<sequence>MDFQFNNEQPIWLQIAAAIEQAIYTEEFEAGQKLPSVREIALLSRTNPNTVSKALIELEHKGLIETRRTAGKFVSSDLKKQRENRTMKAKQNAYSYLEAQKALGLDDKEAINLIESIIHDTNTND</sequence>
<dbReference type="SUPFAM" id="SSF46785">
    <property type="entry name" value="Winged helix' DNA-binding domain"/>
    <property type="match status" value="1"/>
</dbReference>
<organism evidence="5 6">
    <name type="scientific">Ileibacterium valens</name>
    <dbReference type="NCBI Taxonomy" id="1862668"/>
    <lineage>
        <taxon>Bacteria</taxon>
        <taxon>Bacillati</taxon>
        <taxon>Bacillota</taxon>
        <taxon>Erysipelotrichia</taxon>
        <taxon>Erysipelotrichales</taxon>
        <taxon>Erysipelotrichaceae</taxon>
        <taxon>Ileibacterium</taxon>
    </lineage>
</organism>
<protein>
    <recommendedName>
        <fullName evidence="4">HTH gntR-type domain-containing protein</fullName>
    </recommendedName>
</protein>
<dbReference type="PANTHER" id="PTHR38445:SF9">
    <property type="entry name" value="HTH-TYPE TRANSCRIPTIONAL REPRESSOR YTRA"/>
    <property type="match status" value="1"/>
</dbReference>
<dbReference type="PANTHER" id="PTHR38445">
    <property type="entry name" value="HTH-TYPE TRANSCRIPTIONAL REPRESSOR YTRA"/>
    <property type="match status" value="1"/>
</dbReference>
<dbReference type="OrthoDB" id="163333at2"/>
<dbReference type="CDD" id="cd07377">
    <property type="entry name" value="WHTH_GntR"/>
    <property type="match status" value="1"/>
</dbReference>
<dbReference type="RefSeq" id="WP_075820933.1">
    <property type="nucleotide sequence ID" value="NZ_CAJUTZ010000049.1"/>
</dbReference>
<reference evidence="5 6" key="1">
    <citation type="submission" date="2016-11" db="EMBL/GenBank/DDBJ databases">
        <title>Description of two novel members of the family Erysipelotrichaceae: Ileibacterium lipovorans gen. nov., sp. nov. and Dubosiella newyorkensis, gen. nov., sp. nov.</title>
        <authorList>
            <person name="Cox L.M."/>
            <person name="Sohn J."/>
            <person name="Tyrrell K.L."/>
            <person name="Citron D.M."/>
            <person name="Lawson P.A."/>
            <person name="Patel N.B."/>
            <person name="Iizumi T."/>
            <person name="Perez-Perez G.I."/>
            <person name="Goldstein E.J."/>
            <person name="Blaser M.J."/>
        </authorList>
    </citation>
    <scope>NUCLEOTIDE SEQUENCE [LARGE SCALE GENOMIC DNA]</scope>
    <source>
        <strain evidence="5 6">NYU-BL-A3</strain>
    </source>
</reference>
<keyword evidence="3" id="KW-0804">Transcription</keyword>
<feature type="domain" description="HTH gntR-type" evidence="4">
    <location>
        <begin position="9"/>
        <end position="77"/>
    </location>
</feature>
<keyword evidence="6" id="KW-1185">Reference proteome</keyword>
<evidence type="ECO:0000259" key="4">
    <source>
        <dbReference type="PROSITE" id="PS50949"/>
    </source>
</evidence>
<proteinExistence type="predicted"/>
<evidence type="ECO:0000313" key="5">
    <source>
        <dbReference type="EMBL" id="OLU36830.1"/>
    </source>
</evidence>
<dbReference type="Gene3D" id="1.10.10.10">
    <property type="entry name" value="Winged helix-like DNA-binding domain superfamily/Winged helix DNA-binding domain"/>
    <property type="match status" value="1"/>
</dbReference>